<evidence type="ECO:0000256" key="2">
    <source>
        <dbReference type="ARBA" id="ARBA00022679"/>
    </source>
</evidence>
<dbReference type="Gene3D" id="3.40.50.150">
    <property type="entry name" value="Vaccinia Virus protein VP39"/>
    <property type="match status" value="1"/>
</dbReference>
<dbReference type="GO" id="GO:0010420">
    <property type="term" value="F:polyprenyldihydroxybenzoate methyltransferase activity"/>
    <property type="evidence" value="ECO:0007669"/>
    <property type="project" value="InterPro"/>
</dbReference>
<dbReference type="InterPro" id="IPR029063">
    <property type="entry name" value="SAM-dependent_MTases_sf"/>
</dbReference>
<dbReference type="GO" id="GO:0102208">
    <property type="term" value="F:2-polyprenyl-6-hydroxyphenol methylase activity"/>
    <property type="evidence" value="ECO:0007669"/>
    <property type="project" value="UniProtKB-EC"/>
</dbReference>
<feature type="binding site" evidence="5">
    <location>
        <position position="113"/>
    </location>
    <ligand>
        <name>S-adenosyl-L-methionine</name>
        <dbReference type="ChEBI" id="CHEBI:59789"/>
    </ligand>
</feature>
<comment type="similarity">
    <text evidence="5">Belongs to the methyltransferase superfamily. UbiG/COQ3 family.</text>
</comment>
<dbReference type="GO" id="GO:0061542">
    <property type="term" value="F:3-demethylubiquinol 3-O-methyltransferase activity"/>
    <property type="evidence" value="ECO:0007669"/>
    <property type="project" value="UniProtKB-UniRule"/>
</dbReference>
<dbReference type="EC" id="2.1.1.64" evidence="5"/>
<comment type="caution">
    <text evidence="7">The sequence shown here is derived from an EMBL/GenBank/DDBJ whole genome shotgun (WGS) entry which is preliminary data.</text>
</comment>
<comment type="function">
    <text evidence="5">O-methyltransferase that catalyzes the 2 O-methylation steps in the ubiquinone biosynthetic pathway.</text>
</comment>
<evidence type="ECO:0000256" key="1">
    <source>
        <dbReference type="ARBA" id="ARBA00022603"/>
    </source>
</evidence>
<comment type="pathway">
    <text evidence="5">Cofactor biosynthesis; ubiquinone biosynthesis.</text>
</comment>
<dbReference type="PANTHER" id="PTHR43464:SF19">
    <property type="entry name" value="UBIQUINONE BIOSYNTHESIS O-METHYLTRANSFERASE, MITOCHONDRIAL"/>
    <property type="match status" value="1"/>
</dbReference>
<organism evidence="7 8">
    <name type="scientific">Opacimonas viscosa</name>
    <dbReference type="NCBI Taxonomy" id="2961944"/>
    <lineage>
        <taxon>Bacteria</taxon>
        <taxon>Pseudomonadati</taxon>
        <taxon>Pseudomonadota</taxon>
        <taxon>Gammaproteobacteria</taxon>
        <taxon>Alteromonadales</taxon>
        <taxon>Alteromonadaceae</taxon>
        <taxon>Opacimonas</taxon>
    </lineage>
</organism>
<evidence type="ECO:0000256" key="3">
    <source>
        <dbReference type="ARBA" id="ARBA00022688"/>
    </source>
</evidence>
<dbReference type="RefSeq" id="WP_254099244.1">
    <property type="nucleotide sequence ID" value="NZ_JANATA010000005.1"/>
</dbReference>
<evidence type="ECO:0000313" key="7">
    <source>
        <dbReference type="EMBL" id="MCP3428161.1"/>
    </source>
</evidence>
<comment type="catalytic activity">
    <reaction evidence="5">
        <text>a 3-demethylubiquinol + S-adenosyl-L-methionine = a ubiquinol + S-adenosyl-L-homocysteine + H(+)</text>
        <dbReference type="Rhea" id="RHEA:44380"/>
        <dbReference type="Rhea" id="RHEA-COMP:9566"/>
        <dbReference type="Rhea" id="RHEA-COMP:10914"/>
        <dbReference type="ChEBI" id="CHEBI:15378"/>
        <dbReference type="ChEBI" id="CHEBI:17976"/>
        <dbReference type="ChEBI" id="CHEBI:57856"/>
        <dbReference type="ChEBI" id="CHEBI:59789"/>
        <dbReference type="ChEBI" id="CHEBI:84422"/>
        <dbReference type="EC" id="2.1.1.64"/>
    </reaction>
</comment>
<accession>A0AA41X0L0</accession>
<keyword evidence="8" id="KW-1185">Reference proteome</keyword>
<gene>
    <name evidence="5 7" type="primary">ubiG</name>
    <name evidence="7" type="ORF">NLF92_04290</name>
</gene>
<dbReference type="AlphaFoldDB" id="A0AA41X0L0"/>
<evidence type="ECO:0000259" key="6">
    <source>
        <dbReference type="Pfam" id="PF08241"/>
    </source>
</evidence>
<dbReference type="InterPro" id="IPR010233">
    <property type="entry name" value="UbiG_MeTrfase"/>
</dbReference>
<protein>
    <recommendedName>
        <fullName evidence="5">Ubiquinone biosynthesis O-methyltransferase</fullName>
    </recommendedName>
    <alternativeName>
        <fullName evidence="5">2-polyprenyl-6-hydroxyphenol methylase</fullName>
        <ecNumber evidence="5">2.1.1.222</ecNumber>
    </alternativeName>
    <alternativeName>
        <fullName evidence="5">3-demethylubiquinone 3-O-methyltransferase</fullName>
        <ecNumber evidence="5">2.1.1.64</ecNumber>
    </alternativeName>
</protein>
<comment type="catalytic activity">
    <reaction evidence="5">
        <text>a 3-(all-trans-polyprenyl)benzene-1,2-diol + S-adenosyl-L-methionine = a 2-methoxy-6-(all-trans-polyprenyl)phenol + S-adenosyl-L-homocysteine + H(+)</text>
        <dbReference type="Rhea" id="RHEA:31411"/>
        <dbReference type="Rhea" id="RHEA-COMP:9550"/>
        <dbReference type="Rhea" id="RHEA-COMP:9551"/>
        <dbReference type="ChEBI" id="CHEBI:15378"/>
        <dbReference type="ChEBI" id="CHEBI:57856"/>
        <dbReference type="ChEBI" id="CHEBI:59789"/>
        <dbReference type="ChEBI" id="CHEBI:62729"/>
        <dbReference type="ChEBI" id="CHEBI:62731"/>
        <dbReference type="EC" id="2.1.1.222"/>
    </reaction>
</comment>
<dbReference type="PANTHER" id="PTHR43464">
    <property type="entry name" value="METHYLTRANSFERASE"/>
    <property type="match status" value="1"/>
</dbReference>
<evidence type="ECO:0000256" key="5">
    <source>
        <dbReference type="HAMAP-Rule" id="MF_00472"/>
    </source>
</evidence>
<feature type="domain" description="Methyltransferase type 11" evidence="6">
    <location>
        <begin position="89"/>
        <end position="184"/>
    </location>
</feature>
<dbReference type="HAMAP" id="MF_00472">
    <property type="entry name" value="UbiG"/>
    <property type="match status" value="1"/>
</dbReference>
<dbReference type="Pfam" id="PF08241">
    <property type="entry name" value="Methyltransf_11"/>
    <property type="match status" value="1"/>
</dbReference>
<dbReference type="GO" id="GO:0032259">
    <property type="term" value="P:methylation"/>
    <property type="evidence" value="ECO:0007669"/>
    <property type="project" value="UniProtKB-KW"/>
</dbReference>
<keyword evidence="1 5" id="KW-0489">Methyltransferase</keyword>
<keyword evidence="4 5" id="KW-0949">S-adenosyl-L-methionine</keyword>
<keyword evidence="2 5" id="KW-0808">Transferase</keyword>
<feature type="binding site" evidence="5">
    <location>
        <position position="156"/>
    </location>
    <ligand>
        <name>S-adenosyl-L-methionine</name>
        <dbReference type="ChEBI" id="CHEBI:59789"/>
    </ligand>
</feature>
<dbReference type="EC" id="2.1.1.222" evidence="5"/>
<dbReference type="Proteomes" id="UP001165413">
    <property type="component" value="Unassembled WGS sequence"/>
</dbReference>
<proteinExistence type="inferred from homology"/>
<feature type="binding site" evidence="5">
    <location>
        <position position="47"/>
    </location>
    <ligand>
        <name>S-adenosyl-L-methionine</name>
        <dbReference type="ChEBI" id="CHEBI:59789"/>
    </ligand>
</feature>
<feature type="binding site" evidence="5">
    <location>
        <position position="92"/>
    </location>
    <ligand>
        <name>S-adenosyl-L-methionine</name>
        <dbReference type="ChEBI" id="CHEBI:59789"/>
    </ligand>
</feature>
<name>A0AA41X0L0_9ALTE</name>
<dbReference type="InterPro" id="IPR013216">
    <property type="entry name" value="Methyltransf_11"/>
</dbReference>
<dbReference type="NCBIfam" id="TIGR01983">
    <property type="entry name" value="UbiG"/>
    <property type="match status" value="1"/>
</dbReference>
<evidence type="ECO:0000313" key="8">
    <source>
        <dbReference type="Proteomes" id="UP001165413"/>
    </source>
</evidence>
<sequence>MLDKTELSGAISRTLDPQEVAKFDSLAEQWWDPLGKYGQAIAFNHARLAYFTQQIATHYDRELAFLPKPTDNLWRLYDLGTVFSGLSILDVGSGGGLVSEPLANLGADVTGIDASAMSIEVAKRHAFNTQSHVRYEHALAATKVAEGAKYDVVINAEVVEHVRDQAQLIKECTQLVRPGGMLILATLNRTLLSYVLAIVGAEYVMRYLPIGTHSWRKFVKPDELLRWAHDGSCVLHDQTGMQYNPINKIWSFASKMKVNYVMCFVKKGPSDENL</sequence>
<dbReference type="EMBL" id="JANATA010000005">
    <property type="protein sequence ID" value="MCP3428161.1"/>
    <property type="molecule type" value="Genomic_DNA"/>
</dbReference>
<dbReference type="CDD" id="cd02440">
    <property type="entry name" value="AdoMet_MTases"/>
    <property type="match status" value="1"/>
</dbReference>
<keyword evidence="3 5" id="KW-0831">Ubiquinone biosynthesis</keyword>
<dbReference type="SUPFAM" id="SSF53335">
    <property type="entry name" value="S-adenosyl-L-methionine-dependent methyltransferases"/>
    <property type="match status" value="1"/>
</dbReference>
<evidence type="ECO:0000256" key="4">
    <source>
        <dbReference type="ARBA" id="ARBA00022691"/>
    </source>
</evidence>
<reference evidence="7" key="1">
    <citation type="submission" date="2022-07" db="EMBL/GenBank/DDBJ databases">
        <title>Characterization of the Novel Bacterium Alteromonas immobilis LMIT006 and Alteromonas gregis LMIT007.</title>
        <authorList>
            <person name="Lin X."/>
        </authorList>
    </citation>
    <scope>NUCLEOTIDE SEQUENCE</scope>
    <source>
        <strain evidence="7">LMIT007</strain>
    </source>
</reference>